<name>A0AAN5CT78_9BILA</name>
<feature type="non-terminal residue" evidence="1">
    <location>
        <position position="1"/>
    </location>
</feature>
<reference evidence="2" key="1">
    <citation type="submission" date="2022-10" db="EMBL/GenBank/DDBJ databases">
        <title>Genome assembly of Pristionchus species.</title>
        <authorList>
            <person name="Yoshida K."/>
            <person name="Sommer R.J."/>
        </authorList>
    </citation>
    <scope>NUCLEOTIDE SEQUENCE [LARGE SCALE GENOMIC DNA]</scope>
    <source>
        <strain evidence="2">RS5460</strain>
    </source>
</reference>
<evidence type="ECO:0000313" key="1">
    <source>
        <dbReference type="EMBL" id="GMR50216.1"/>
    </source>
</evidence>
<dbReference type="AlphaFoldDB" id="A0AAN5CT78"/>
<evidence type="ECO:0000313" key="2">
    <source>
        <dbReference type="Proteomes" id="UP001328107"/>
    </source>
</evidence>
<protein>
    <submittedName>
        <fullName evidence="1">Uncharacterized protein</fullName>
    </submittedName>
</protein>
<gene>
    <name evidence="1" type="ORF">PMAYCL1PPCAC_20411</name>
</gene>
<dbReference type="Proteomes" id="UP001328107">
    <property type="component" value="Unassembled WGS sequence"/>
</dbReference>
<sequence>FQNDDMQNEILVDSFLLGIANSCNVVELTETANITAGALYELRQKMIFGAFKLDSLCCFLFKKDTCISLLALVGIAFRDGIFYSNRNDLEVYGHEMAGKRYGVSIFEGLLEMRIFICDYEMFDCEEGMFNMSHWKDQETKNNGIRMFNWKRMDIYPK</sequence>
<proteinExistence type="predicted"/>
<dbReference type="EMBL" id="BTRK01000004">
    <property type="protein sequence ID" value="GMR50216.1"/>
    <property type="molecule type" value="Genomic_DNA"/>
</dbReference>
<keyword evidence="2" id="KW-1185">Reference proteome</keyword>
<comment type="caution">
    <text evidence="1">The sequence shown here is derived from an EMBL/GenBank/DDBJ whole genome shotgun (WGS) entry which is preliminary data.</text>
</comment>
<accession>A0AAN5CT78</accession>
<organism evidence="1 2">
    <name type="scientific">Pristionchus mayeri</name>
    <dbReference type="NCBI Taxonomy" id="1317129"/>
    <lineage>
        <taxon>Eukaryota</taxon>
        <taxon>Metazoa</taxon>
        <taxon>Ecdysozoa</taxon>
        <taxon>Nematoda</taxon>
        <taxon>Chromadorea</taxon>
        <taxon>Rhabditida</taxon>
        <taxon>Rhabditina</taxon>
        <taxon>Diplogasteromorpha</taxon>
        <taxon>Diplogasteroidea</taxon>
        <taxon>Neodiplogasteridae</taxon>
        <taxon>Pristionchus</taxon>
    </lineage>
</organism>